<dbReference type="PANTHER" id="PTHR34180">
    <property type="entry name" value="PEPTIDASE C45"/>
    <property type="match status" value="1"/>
</dbReference>
<comment type="caution">
    <text evidence="2">The sequence shown here is derived from an EMBL/GenBank/DDBJ whole genome shotgun (WGS) entry which is preliminary data.</text>
</comment>
<name>A0ABU5CSZ7_9BACI</name>
<dbReference type="SUPFAM" id="SSF56235">
    <property type="entry name" value="N-terminal nucleophile aminohydrolases (Ntn hydrolases)"/>
    <property type="match status" value="1"/>
</dbReference>
<dbReference type="PANTHER" id="PTHR34180:SF1">
    <property type="entry name" value="BETA-ALANYL-DOPAMINE_CARCININE HYDROLASE"/>
    <property type="match status" value="1"/>
</dbReference>
<dbReference type="InterPro" id="IPR047801">
    <property type="entry name" value="Peptidase_C45"/>
</dbReference>
<reference evidence="2 3" key="1">
    <citation type="submission" date="2023-10" db="EMBL/GenBank/DDBJ databases">
        <title>Virgibacillus soli CC-YMP-6 genome.</title>
        <authorList>
            <person name="Miliotis G."/>
            <person name="Sengupta P."/>
            <person name="Hameed A."/>
            <person name="Chuvochina M."/>
            <person name="Mcdonagh F."/>
            <person name="Simpson A.C."/>
            <person name="Singh N.K."/>
            <person name="Rekha P.D."/>
            <person name="Raman K."/>
            <person name="Hugenholtz P."/>
            <person name="Venkateswaran K."/>
        </authorList>
    </citation>
    <scope>NUCLEOTIDE SEQUENCE [LARGE SCALE GENOMIC DNA]</scope>
    <source>
        <strain evidence="2 3">CC-YMP-6</strain>
    </source>
</reference>
<dbReference type="InterPro" id="IPR029055">
    <property type="entry name" value="Ntn_hydrolases_N"/>
</dbReference>
<dbReference type="InterPro" id="IPR005079">
    <property type="entry name" value="Peptidase_C45_hydrolase"/>
</dbReference>
<organism evidence="2 3">
    <name type="scientific">Paracerasibacillus soli</name>
    <dbReference type="NCBI Taxonomy" id="480284"/>
    <lineage>
        <taxon>Bacteria</taxon>
        <taxon>Bacillati</taxon>
        <taxon>Bacillota</taxon>
        <taxon>Bacilli</taxon>
        <taxon>Bacillales</taxon>
        <taxon>Bacillaceae</taxon>
        <taxon>Paracerasibacillus</taxon>
    </lineage>
</organism>
<accession>A0ABU5CSZ7</accession>
<dbReference type="Pfam" id="PF03417">
    <property type="entry name" value="AAT"/>
    <property type="match status" value="1"/>
</dbReference>
<dbReference type="RefSeq" id="WP_320380304.1">
    <property type="nucleotide sequence ID" value="NZ_JAWDIQ010000002.1"/>
</dbReference>
<feature type="domain" description="Peptidase C45 hydrolase" evidence="1">
    <location>
        <begin position="1"/>
        <end position="205"/>
    </location>
</feature>
<sequence length="242" mass="27430">MVRNYDNHPHSYEGRYVLFNPTDQGYATIGPSMQITGRTDGLNEMGLAMGYNFTNRKHAGDGFMCNMVGRIILEVCANIDEAISLLKELPHRHSFSYVLIDKTGKSVVVEASPRKVITREANVCTNHFQTLTEENRFQMDDSLRREKSIENISRTVSHPYEAFRMMNDANQGIFSSKYAAWAGTLHTALYIPNERRVGFTLGNNQKPLMIDFGKWLNGDDLHITRIKGSIPTTSSFVNMVEL</sequence>
<evidence type="ECO:0000313" key="3">
    <source>
        <dbReference type="Proteomes" id="UP001275315"/>
    </source>
</evidence>
<dbReference type="EMBL" id="JAWDIQ010000002">
    <property type="protein sequence ID" value="MDY0409506.1"/>
    <property type="molecule type" value="Genomic_DNA"/>
</dbReference>
<evidence type="ECO:0000313" key="2">
    <source>
        <dbReference type="EMBL" id="MDY0409506.1"/>
    </source>
</evidence>
<evidence type="ECO:0000259" key="1">
    <source>
        <dbReference type="Pfam" id="PF03417"/>
    </source>
</evidence>
<dbReference type="CDD" id="cd01935">
    <property type="entry name" value="Ntn_CGH_like"/>
    <property type="match status" value="1"/>
</dbReference>
<dbReference type="Gene3D" id="3.60.60.10">
    <property type="entry name" value="Penicillin V Acylase, Chain A"/>
    <property type="match status" value="1"/>
</dbReference>
<dbReference type="NCBIfam" id="NF040521">
    <property type="entry name" value="C45_proenzyme"/>
    <property type="match status" value="1"/>
</dbReference>
<dbReference type="InterPro" id="IPR047794">
    <property type="entry name" value="C45_proenzyme-like"/>
</dbReference>
<gene>
    <name evidence="2" type="ORF">RWD45_14095</name>
</gene>
<proteinExistence type="predicted"/>
<dbReference type="Proteomes" id="UP001275315">
    <property type="component" value="Unassembled WGS sequence"/>
</dbReference>
<protein>
    <submittedName>
        <fullName evidence="2">C45 family peptidase</fullName>
    </submittedName>
</protein>
<keyword evidence="3" id="KW-1185">Reference proteome</keyword>